<dbReference type="AlphaFoldDB" id="A0AAV4QK65"/>
<comment type="caution">
    <text evidence="2">The sequence shown here is derived from an EMBL/GenBank/DDBJ whole genome shotgun (WGS) entry which is preliminary data.</text>
</comment>
<dbReference type="Proteomes" id="UP001054837">
    <property type="component" value="Unassembled WGS sequence"/>
</dbReference>
<name>A0AAV4QK65_9ARAC</name>
<evidence type="ECO:0000256" key="1">
    <source>
        <dbReference type="SAM" id="MobiDB-lite"/>
    </source>
</evidence>
<protein>
    <submittedName>
        <fullName evidence="2">Uncharacterized protein</fullName>
    </submittedName>
</protein>
<feature type="compositionally biased region" description="Basic and acidic residues" evidence="1">
    <location>
        <begin position="1"/>
        <end position="10"/>
    </location>
</feature>
<feature type="compositionally biased region" description="Polar residues" evidence="1">
    <location>
        <begin position="43"/>
        <end position="65"/>
    </location>
</feature>
<organism evidence="2 3">
    <name type="scientific">Caerostris darwini</name>
    <dbReference type="NCBI Taxonomy" id="1538125"/>
    <lineage>
        <taxon>Eukaryota</taxon>
        <taxon>Metazoa</taxon>
        <taxon>Ecdysozoa</taxon>
        <taxon>Arthropoda</taxon>
        <taxon>Chelicerata</taxon>
        <taxon>Arachnida</taxon>
        <taxon>Araneae</taxon>
        <taxon>Araneomorphae</taxon>
        <taxon>Entelegynae</taxon>
        <taxon>Araneoidea</taxon>
        <taxon>Araneidae</taxon>
        <taxon>Caerostris</taxon>
    </lineage>
</organism>
<evidence type="ECO:0000313" key="3">
    <source>
        <dbReference type="Proteomes" id="UP001054837"/>
    </source>
</evidence>
<sequence>MKKRGQKVEESSASSEEMKKRGKKVGESSTSSGSYPYKPPPASIQSHIPSTIPNQKYWKNSVSQQRPPPAKIIKKWGGSFQQKNSSPKMDSSPESRSLAQE</sequence>
<accession>A0AAV4QK65</accession>
<feature type="compositionally biased region" description="Polar residues" evidence="1">
    <location>
        <begin position="79"/>
        <end position="101"/>
    </location>
</feature>
<dbReference type="EMBL" id="BPLQ01004608">
    <property type="protein sequence ID" value="GIY09331.1"/>
    <property type="molecule type" value="Genomic_DNA"/>
</dbReference>
<feature type="region of interest" description="Disordered" evidence="1">
    <location>
        <begin position="1"/>
        <end position="101"/>
    </location>
</feature>
<evidence type="ECO:0000313" key="2">
    <source>
        <dbReference type="EMBL" id="GIY09331.1"/>
    </source>
</evidence>
<keyword evidence="3" id="KW-1185">Reference proteome</keyword>
<reference evidence="2 3" key="1">
    <citation type="submission" date="2021-06" db="EMBL/GenBank/DDBJ databases">
        <title>Caerostris darwini draft genome.</title>
        <authorList>
            <person name="Kono N."/>
            <person name="Arakawa K."/>
        </authorList>
    </citation>
    <scope>NUCLEOTIDE SEQUENCE [LARGE SCALE GENOMIC DNA]</scope>
</reference>
<proteinExistence type="predicted"/>
<gene>
    <name evidence="2" type="ORF">CDAR_276061</name>
</gene>